<dbReference type="AlphaFoldDB" id="A0A316BW16"/>
<organism evidence="1 2">
    <name type="scientific">Pseudaminobacter salicylatoxidans</name>
    <dbReference type="NCBI Taxonomy" id="93369"/>
    <lineage>
        <taxon>Bacteria</taxon>
        <taxon>Pseudomonadati</taxon>
        <taxon>Pseudomonadota</taxon>
        <taxon>Alphaproteobacteria</taxon>
        <taxon>Hyphomicrobiales</taxon>
        <taxon>Phyllobacteriaceae</taxon>
        <taxon>Pseudaminobacter</taxon>
    </lineage>
</organism>
<keyword evidence="2" id="KW-1185">Reference proteome</keyword>
<comment type="caution">
    <text evidence="1">The sequence shown here is derived from an EMBL/GenBank/DDBJ whole genome shotgun (WGS) entry which is preliminary data.</text>
</comment>
<gene>
    <name evidence="1" type="ORF">C7441_11687</name>
</gene>
<proteinExistence type="predicted"/>
<evidence type="ECO:0000313" key="2">
    <source>
        <dbReference type="Proteomes" id="UP000245396"/>
    </source>
</evidence>
<sequence length="105" mass="11560">MIERCCGPVVQSPVSTWERQSEGVKTVILSQFGGDGRSHANCLVGRDERCRKVSRIACRLCAANHRAARKAKSPAGGRAFNMRRRHGAQAERISFDATVESAFSR</sequence>
<dbReference type="EMBL" id="QGGG01000016">
    <property type="protein sequence ID" value="PWJ78420.1"/>
    <property type="molecule type" value="Genomic_DNA"/>
</dbReference>
<accession>A0A316BW16</accession>
<evidence type="ECO:0000313" key="1">
    <source>
        <dbReference type="EMBL" id="PWJ78420.1"/>
    </source>
</evidence>
<protein>
    <submittedName>
        <fullName evidence="1">Uncharacterized protein</fullName>
    </submittedName>
</protein>
<name>A0A316BW16_PSESE</name>
<reference evidence="1 2" key="1">
    <citation type="submission" date="2018-05" db="EMBL/GenBank/DDBJ databases">
        <title>Genomic Encyclopedia of Type Strains, Phase IV (KMG-IV): sequencing the most valuable type-strain genomes for metagenomic binning, comparative biology and taxonomic classification.</title>
        <authorList>
            <person name="Goeker M."/>
        </authorList>
    </citation>
    <scope>NUCLEOTIDE SEQUENCE [LARGE SCALE GENOMIC DNA]</scope>
    <source>
        <strain evidence="1 2">DSM 6986</strain>
    </source>
</reference>
<dbReference type="Proteomes" id="UP000245396">
    <property type="component" value="Unassembled WGS sequence"/>
</dbReference>